<dbReference type="InterPro" id="IPR029039">
    <property type="entry name" value="Flavoprotein-like_sf"/>
</dbReference>
<evidence type="ECO:0000259" key="3">
    <source>
        <dbReference type="Pfam" id="PF03358"/>
    </source>
</evidence>
<dbReference type="InterPro" id="IPR051796">
    <property type="entry name" value="ISF_SsuE-like"/>
</dbReference>
<dbReference type="EMBL" id="JBCITM010000014">
    <property type="protein sequence ID" value="MEN1761329.1"/>
    <property type="molecule type" value="Genomic_DNA"/>
</dbReference>
<comment type="caution">
    <text evidence="4">The sequence shown here is derived from an EMBL/GenBank/DDBJ whole genome shotgun (WGS) entry which is preliminary data.</text>
</comment>
<dbReference type="Proteomes" id="UP001407405">
    <property type="component" value="Unassembled WGS sequence"/>
</dbReference>
<evidence type="ECO:0000256" key="1">
    <source>
        <dbReference type="ARBA" id="ARBA00022630"/>
    </source>
</evidence>
<evidence type="ECO:0000313" key="4">
    <source>
        <dbReference type="EMBL" id="MEN1761329.1"/>
    </source>
</evidence>
<dbReference type="InterPro" id="IPR005025">
    <property type="entry name" value="FMN_Rdtase-like_dom"/>
</dbReference>
<proteinExistence type="predicted"/>
<keyword evidence="5" id="KW-1185">Reference proteome</keyword>
<dbReference type="Gene3D" id="3.40.50.360">
    <property type="match status" value="2"/>
</dbReference>
<dbReference type="Pfam" id="PF03358">
    <property type="entry name" value="FMN_red"/>
    <property type="match status" value="2"/>
</dbReference>
<dbReference type="PANTHER" id="PTHR43278:SF2">
    <property type="entry name" value="IRON-SULFUR FLAVOPROTEIN"/>
    <property type="match status" value="1"/>
</dbReference>
<sequence>MSTVILSGLPESQQTLEAMITQMVTESQTVLQPASKSAVIRVTCLPLRTLHLEPCACCEACAYKSPGACALKDDTATLMKHIAPADTLVLLTPVRFGSYSARMKQTVDKFMLLAQPGYGHYRGSLVHPARYGTKKIIGLGVAESVSPQATANFTRLVAHNAHNLQSPWNAGVINPRQSPEELHREVTRLINEASVTSPAEDIFSEPVRSLGDPVIAPLMKSQRWLFLNGSPRREGTSQSFINTMAQLVEEAGHETTLLQIQPFAREKTPFSAMEEELAACDVLVLSAPLYSDTLPYTNQWLLEKLADSCSQHLEGKCFFTVAQCGFPDGSRLVPMLNTCRIFAEETRMIWLGGLAFGGGPLINGAGLETLGKKGRQYMRGFHLAVTAVLARQPIPAESQQLLTVRIPKAMHRPMIWYLNHRVKKEARYQGAVDVNARPYLTD</sequence>
<accession>A0ABU9VYY8</accession>
<dbReference type="RefSeq" id="WP_343186628.1">
    <property type="nucleotide sequence ID" value="NZ_JBCITM010000014.1"/>
</dbReference>
<feature type="domain" description="NADPH-dependent FMN reductase-like" evidence="3">
    <location>
        <begin position="224"/>
        <end position="324"/>
    </location>
</feature>
<organism evidence="4 5">
    <name type="scientific">Anoxynatronum sibiricum</name>
    <dbReference type="NCBI Taxonomy" id="210623"/>
    <lineage>
        <taxon>Bacteria</taxon>
        <taxon>Bacillati</taxon>
        <taxon>Bacillota</taxon>
        <taxon>Clostridia</taxon>
        <taxon>Eubacteriales</taxon>
        <taxon>Clostridiaceae</taxon>
        <taxon>Anoxynatronum</taxon>
    </lineage>
</organism>
<dbReference type="PANTHER" id="PTHR43278">
    <property type="entry name" value="NAD(P)H-DEPENDENT FMN-CONTAINING OXIDOREDUCTASE YWQN-RELATED"/>
    <property type="match status" value="1"/>
</dbReference>
<keyword evidence="1" id="KW-0285">Flavoprotein</keyword>
<reference evidence="4 5" key="1">
    <citation type="submission" date="2024-04" db="EMBL/GenBank/DDBJ databases">
        <title>Genome sequencing and metabolic network reconstruction of aminoacids and betaine degradation by Anoxynatronum sibiricum.</title>
        <authorList>
            <person name="Detkova E.N."/>
            <person name="Boltjanskaja Y.V."/>
            <person name="Mardanov A.V."/>
            <person name="Kevbrin V."/>
        </authorList>
    </citation>
    <scope>NUCLEOTIDE SEQUENCE [LARGE SCALE GENOMIC DNA]</scope>
    <source>
        <strain evidence="4 5">Z-7981</strain>
    </source>
</reference>
<evidence type="ECO:0000313" key="5">
    <source>
        <dbReference type="Proteomes" id="UP001407405"/>
    </source>
</evidence>
<evidence type="ECO:0000256" key="2">
    <source>
        <dbReference type="ARBA" id="ARBA00022643"/>
    </source>
</evidence>
<keyword evidence="2" id="KW-0288">FMN</keyword>
<name>A0ABU9VYY8_9CLOT</name>
<dbReference type="SUPFAM" id="SSF52218">
    <property type="entry name" value="Flavoproteins"/>
    <property type="match status" value="2"/>
</dbReference>
<gene>
    <name evidence="4" type="ORF">AAIG11_12625</name>
</gene>
<protein>
    <submittedName>
        <fullName evidence="4">NAD(P)H-dependent oxidoreductase</fullName>
    </submittedName>
</protein>
<feature type="domain" description="NADPH-dependent FMN reductase-like" evidence="3">
    <location>
        <begin position="38"/>
        <end position="151"/>
    </location>
</feature>